<dbReference type="GO" id="GO:0080120">
    <property type="term" value="P:CAAX-box protein maturation"/>
    <property type="evidence" value="ECO:0007669"/>
    <property type="project" value="UniProtKB-ARBA"/>
</dbReference>
<organism evidence="3 4">
    <name type="scientific">Lunatimonas lonarensis</name>
    <dbReference type="NCBI Taxonomy" id="1232681"/>
    <lineage>
        <taxon>Bacteria</taxon>
        <taxon>Pseudomonadati</taxon>
        <taxon>Bacteroidota</taxon>
        <taxon>Cytophagia</taxon>
        <taxon>Cytophagales</taxon>
        <taxon>Cyclobacteriaceae</taxon>
    </lineage>
</organism>
<dbReference type="RefSeq" id="WP_010853635.1">
    <property type="nucleotide sequence ID" value="NZ_AQHR01000044.1"/>
</dbReference>
<reference evidence="3 4" key="1">
    <citation type="submission" date="2013-02" db="EMBL/GenBank/DDBJ databases">
        <title>A novel strain isolated from Lonar lake, Maharashtra, India.</title>
        <authorList>
            <person name="Singh A."/>
        </authorList>
    </citation>
    <scope>NUCLEOTIDE SEQUENCE [LARGE SCALE GENOMIC DNA]</scope>
    <source>
        <strain evidence="3 4">AK24</strain>
    </source>
</reference>
<keyword evidence="3" id="KW-0645">Protease</keyword>
<dbReference type="GO" id="GO:0004175">
    <property type="term" value="F:endopeptidase activity"/>
    <property type="evidence" value="ECO:0007669"/>
    <property type="project" value="UniProtKB-ARBA"/>
</dbReference>
<gene>
    <name evidence="3" type="ORF">ADIS_1492</name>
</gene>
<evidence type="ECO:0000313" key="3">
    <source>
        <dbReference type="EMBL" id="EON77953.1"/>
    </source>
</evidence>
<keyword evidence="1" id="KW-0812">Transmembrane</keyword>
<proteinExistence type="predicted"/>
<comment type="caution">
    <text evidence="3">The sequence shown here is derived from an EMBL/GenBank/DDBJ whole genome shotgun (WGS) entry which is preliminary data.</text>
</comment>
<keyword evidence="4" id="KW-1185">Reference proteome</keyword>
<keyword evidence="1" id="KW-1133">Transmembrane helix</keyword>
<feature type="transmembrane region" description="Helical" evidence="1">
    <location>
        <begin position="5"/>
        <end position="27"/>
    </location>
</feature>
<feature type="domain" description="CAAX prenyl protease 2/Lysostaphin resistance protein A-like" evidence="2">
    <location>
        <begin position="85"/>
        <end position="172"/>
    </location>
</feature>
<evidence type="ECO:0000313" key="4">
    <source>
        <dbReference type="Proteomes" id="UP000013909"/>
    </source>
</evidence>
<feature type="transmembrane region" description="Helical" evidence="1">
    <location>
        <begin position="136"/>
        <end position="154"/>
    </location>
</feature>
<keyword evidence="1" id="KW-0472">Membrane</keyword>
<dbReference type="OrthoDB" id="9779573at2"/>
<evidence type="ECO:0000259" key="2">
    <source>
        <dbReference type="Pfam" id="PF02517"/>
    </source>
</evidence>
<feature type="transmembrane region" description="Helical" evidence="1">
    <location>
        <begin position="47"/>
        <end position="70"/>
    </location>
</feature>
<dbReference type="EMBL" id="AQHR01000044">
    <property type="protein sequence ID" value="EON77953.1"/>
    <property type="molecule type" value="Genomic_DNA"/>
</dbReference>
<feature type="transmembrane region" description="Helical" evidence="1">
    <location>
        <begin position="112"/>
        <end position="129"/>
    </location>
</feature>
<evidence type="ECO:0000256" key="1">
    <source>
        <dbReference type="SAM" id="Phobius"/>
    </source>
</evidence>
<keyword evidence="3" id="KW-0378">Hydrolase</keyword>
<name>R7ZV94_9BACT</name>
<feature type="transmembrane region" description="Helical" evidence="1">
    <location>
        <begin position="160"/>
        <end position="179"/>
    </location>
</feature>
<accession>R7ZV94</accession>
<dbReference type="InterPro" id="IPR003675">
    <property type="entry name" value="Rce1/LyrA-like_dom"/>
</dbReference>
<dbReference type="STRING" id="1232681.ADIS_1492"/>
<dbReference type="AlphaFoldDB" id="R7ZV94"/>
<dbReference type="Pfam" id="PF02517">
    <property type="entry name" value="Rce1-like"/>
    <property type="match status" value="1"/>
</dbReference>
<sequence length="185" mass="20624">MRRSLFWLGVSTVLGFGLPGILLIFFFQETTIWEVFTGGKSLSVQLVWGGAVGIASSMMALMVISAPFFARERHFYQNLVRAFDWTPLSILLVSACAGLGEEVFFRAGLQPLLGIGWTSLLFVALHGYLNPWNWRISIYGSFMVGVIYGFGYLFEEVGLWAAVMAHAVFDLVVICRLVYGRSSFV</sequence>
<dbReference type="Proteomes" id="UP000013909">
    <property type="component" value="Unassembled WGS sequence"/>
</dbReference>
<protein>
    <submittedName>
        <fullName evidence="3">CAAX amino terminal protease family protein</fullName>
    </submittedName>
</protein>
<feature type="transmembrane region" description="Helical" evidence="1">
    <location>
        <begin position="82"/>
        <end position="100"/>
    </location>
</feature>
<dbReference type="GO" id="GO:0006508">
    <property type="term" value="P:proteolysis"/>
    <property type="evidence" value="ECO:0007669"/>
    <property type="project" value="UniProtKB-KW"/>
</dbReference>